<dbReference type="AlphaFoldDB" id="A0A8X6Q2Z7"/>
<name>A0A8X6Q2Z7_NEPPI</name>
<dbReference type="EMBL" id="BMAW01123539">
    <property type="protein sequence ID" value="GFU03747.1"/>
    <property type="molecule type" value="Genomic_DNA"/>
</dbReference>
<protein>
    <submittedName>
        <fullName evidence="1">Uncharacterized protein</fullName>
    </submittedName>
</protein>
<gene>
    <name evidence="1" type="ORF">NPIL_546361</name>
</gene>
<dbReference type="Proteomes" id="UP000887013">
    <property type="component" value="Unassembled WGS sequence"/>
</dbReference>
<evidence type="ECO:0000313" key="2">
    <source>
        <dbReference type="Proteomes" id="UP000887013"/>
    </source>
</evidence>
<accession>A0A8X6Q2Z7</accession>
<sequence length="73" mass="8225">MRSKIVPNPPPKPQAAYLADDNPLMGIRISSIYKQNTFVAIFGKSVTLNKQKLNLFLKVINKSFIITNYAQTN</sequence>
<comment type="caution">
    <text evidence="1">The sequence shown here is derived from an EMBL/GenBank/DDBJ whole genome shotgun (WGS) entry which is preliminary data.</text>
</comment>
<keyword evidence="2" id="KW-1185">Reference proteome</keyword>
<reference evidence="1" key="1">
    <citation type="submission" date="2020-08" db="EMBL/GenBank/DDBJ databases">
        <title>Multicomponent nature underlies the extraordinary mechanical properties of spider dragline silk.</title>
        <authorList>
            <person name="Kono N."/>
            <person name="Nakamura H."/>
            <person name="Mori M."/>
            <person name="Yoshida Y."/>
            <person name="Ohtoshi R."/>
            <person name="Malay A.D."/>
            <person name="Moran D.A.P."/>
            <person name="Tomita M."/>
            <person name="Numata K."/>
            <person name="Arakawa K."/>
        </authorList>
    </citation>
    <scope>NUCLEOTIDE SEQUENCE</scope>
</reference>
<evidence type="ECO:0000313" key="1">
    <source>
        <dbReference type="EMBL" id="GFU03747.1"/>
    </source>
</evidence>
<proteinExistence type="predicted"/>
<organism evidence="1 2">
    <name type="scientific">Nephila pilipes</name>
    <name type="common">Giant wood spider</name>
    <name type="synonym">Nephila maculata</name>
    <dbReference type="NCBI Taxonomy" id="299642"/>
    <lineage>
        <taxon>Eukaryota</taxon>
        <taxon>Metazoa</taxon>
        <taxon>Ecdysozoa</taxon>
        <taxon>Arthropoda</taxon>
        <taxon>Chelicerata</taxon>
        <taxon>Arachnida</taxon>
        <taxon>Araneae</taxon>
        <taxon>Araneomorphae</taxon>
        <taxon>Entelegynae</taxon>
        <taxon>Araneoidea</taxon>
        <taxon>Nephilidae</taxon>
        <taxon>Nephila</taxon>
    </lineage>
</organism>